<evidence type="ECO:0008006" key="3">
    <source>
        <dbReference type="Google" id="ProtNLM"/>
    </source>
</evidence>
<protein>
    <recommendedName>
        <fullName evidence="3">Reverse transcriptase domain-containing protein</fullName>
    </recommendedName>
</protein>
<reference evidence="1" key="2">
    <citation type="submission" date="2021-09" db="EMBL/GenBank/DDBJ databases">
        <authorList>
            <person name="Jia N."/>
            <person name="Wang J."/>
            <person name="Shi W."/>
            <person name="Du L."/>
            <person name="Sun Y."/>
            <person name="Zhan W."/>
            <person name="Jiang J."/>
            <person name="Wang Q."/>
            <person name="Zhang B."/>
            <person name="Ji P."/>
            <person name="Sakyi L.B."/>
            <person name="Cui X."/>
            <person name="Yuan T."/>
            <person name="Jiang B."/>
            <person name="Yang W."/>
            <person name="Lam T.T.-Y."/>
            <person name="Chang Q."/>
            <person name="Ding S."/>
            <person name="Wang X."/>
            <person name="Zhu J."/>
            <person name="Ruan X."/>
            <person name="Zhao L."/>
            <person name="Wei J."/>
            <person name="Que T."/>
            <person name="Du C."/>
            <person name="Cheng J."/>
            <person name="Dai P."/>
            <person name="Han X."/>
            <person name="Huang E."/>
            <person name="Gao Y."/>
            <person name="Liu J."/>
            <person name="Shao H."/>
            <person name="Ye R."/>
            <person name="Li L."/>
            <person name="Wei W."/>
            <person name="Wang X."/>
            <person name="Wang C."/>
            <person name="Huo Q."/>
            <person name="Li W."/>
            <person name="Guo W."/>
            <person name="Chen H."/>
            <person name="Chen S."/>
            <person name="Zhou L."/>
            <person name="Zhou L."/>
            <person name="Ni X."/>
            <person name="Tian J."/>
            <person name="Zhou Y."/>
            <person name="Sheng Y."/>
            <person name="Liu T."/>
            <person name="Pan Y."/>
            <person name="Xia L."/>
            <person name="Li J."/>
            <person name="Zhao F."/>
            <person name="Cao W."/>
        </authorList>
    </citation>
    <scope>NUCLEOTIDE SEQUENCE</scope>
    <source>
        <strain evidence="1">Rmic-2018</strain>
        <tissue evidence="1">Larvae</tissue>
    </source>
</reference>
<comment type="caution">
    <text evidence="1">The sequence shown here is derived from an EMBL/GenBank/DDBJ whole genome shotgun (WGS) entry which is preliminary data.</text>
</comment>
<organism evidence="1 2">
    <name type="scientific">Rhipicephalus microplus</name>
    <name type="common">Cattle tick</name>
    <name type="synonym">Boophilus microplus</name>
    <dbReference type="NCBI Taxonomy" id="6941"/>
    <lineage>
        <taxon>Eukaryota</taxon>
        <taxon>Metazoa</taxon>
        <taxon>Ecdysozoa</taxon>
        <taxon>Arthropoda</taxon>
        <taxon>Chelicerata</taxon>
        <taxon>Arachnida</taxon>
        <taxon>Acari</taxon>
        <taxon>Parasitiformes</taxon>
        <taxon>Ixodida</taxon>
        <taxon>Ixodoidea</taxon>
        <taxon>Ixodidae</taxon>
        <taxon>Rhipicephalinae</taxon>
        <taxon>Rhipicephalus</taxon>
        <taxon>Boophilus</taxon>
    </lineage>
</organism>
<sequence length="121" mass="13772">MNFQLHEQVVKQATRYAPRGILAFDLKGAFARSVLQNLNKTRRGRKTFGYINDFLSNQTGTIRNGEQKSDPVRLGDRGTPEGLVLSCLLFNLAFLLLPDLLKKIEVVERAFYTDNITLWKA</sequence>
<name>A0A9J6DD78_RHIMP</name>
<reference evidence="1" key="1">
    <citation type="journal article" date="2020" name="Cell">
        <title>Large-Scale Comparative Analyses of Tick Genomes Elucidate Their Genetic Diversity and Vector Capacities.</title>
        <authorList>
            <consortium name="Tick Genome and Microbiome Consortium (TIGMIC)"/>
            <person name="Jia N."/>
            <person name="Wang J."/>
            <person name="Shi W."/>
            <person name="Du L."/>
            <person name="Sun Y."/>
            <person name="Zhan W."/>
            <person name="Jiang J.F."/>
            <person name="Wang Q."/>
            <person name="Zhang B."/>
            <person name="Ji P."/>
            <person name="Bell-Sakyi L."/>
            <person name="Cui X.M."/>
            <person name="Yuan T.T."/>
            <person name="Jiang B.G."/>
            <person name="Yang W.F."/>
            <person name="Lam T.T."/>
            <person name="Chang Q.C."/>
            <person name="Ding S.J."/>
            <person name="Wang X.J."/>
            <person name="Zhu J.G."/>
            <person name="Ruan X.D."/>
            <person name="Zhao L."/>
            <person name="Wei J.T."/>
            <person name="Ye R.Z."/>
            <person name="Que T.C."/>
            <person name="Du C.H."/>
            <person name="Zhou Y.H."/>
            <person name="Cheng J.X."/>
            <person name="Dai P.F."/>
            <person name="Guo W.B."/>
            <person name="Han X.H."/>
            <person name="Huang E.J."/>
            <person name="Li L.F."/>
            <person name="Wei W."/>
            <person name="Gao Y.C."/>
            <person name="Liu J.Z."/>
            <person name="Shao H.Z."/>
            <person name="Wang X."/>
            <person name="Wang C.C."/>
            <person name="Yang T.C."/>
            <person name="Huo Q.B."/>
            <person name="Li W."/>
            <person name="Chen H.Y."/>
            <person name="Chen S.E."/>
            <person name="Zhou L.G."/>
            <person name="Ni X.B."/>
            <person name="Tian J.H."/>
            <person name="Sheng Y."/>
            <person name="Liu T."/>
            <person name="Pan Y.S."/>
            <person name="Xia L.Y."/>
            <person name="Li J."/>
            <person name="Zhao F."/>
            <person name="Cao W.C."/>
        </authorList>
    </citation>
    <scope>NUCLEOTIDE SEQUENCE</scope>
    <source>
        <strain evidence="1">Rmic-2018</strain>
    </source>
</reference>
<dbReference type="EMBL" id="JABSTU010000010">
    <property type="protein sequence ID" value="KAH8019889.1"/>
    <property type="molecule type" value="Genomic_DNA"/>
</dbReference>
<evidence type="ECO:0000313" key="2">
    <source>
        <dbReference type="Proteomes" id="UP000821866"/>
    </source>
</evidence>
<proteinExistence type="predicted"/>
<keyword evidence="2" id="KW-1185">Reference proteome</keyword>
<accession>A0A9J6DD78</accession>
<dbReference type="VEuPathDB" id="VectorBase:LOC119173976"/>
<dbReference type="Proteomes" id="UP000821866">
    <property type="component" value="Chromosome 8"/>
</dbReference>
<dbReference type="AlphaFoldDB" id="A0A9J6DD78"/>
<evidence type="ECO:0000313" key="1">
    <source>
        <dbReference type="EMBL" id="KAH8019889.1"/>
    </source>
</evidence>
<gene>
    <name evidence="1" type="ORF">HPB51_022990</name>
</gene>